<dbReference type="InParanoid" id="H2YK78"/>
<name>H2YK78_CIOSA</name>
<sequence>YTVGDILVATIEAKDGLGQRKTYGGDYFFARLMKTNDAGEILKGGVACDVVDQGDGTYTVSVPLLWSGRSTLFADLVHPSEAIVYLVRESASGFGTGVHFVSTYPSGEEVHCNVGLQPRSSLCDESVPEKGVTWLCFPTSNGTCPGVFNYTETKYDDEISFVGITPLFEKEKNWKVPITKENIVHVTDSAFRNTFLESLPVCETRSGLSEYSFENKLGKHSGFYLDNKWHSLQCKSRLNGLNPAECLTNKLLYLIGDSTMRQWYFSLKSTLNLQDHPEALQGRPGQDIWQVSRVGYQPEYNITIFYRAHGLPLHNPGPFGAHPFIVDTLKNIQSQNSSKTLVVINLALHFLLVDPIYYMQRVDAVKRSVIQLQQRSPGIRIFIRGCIRHRNTIKVVPTEWYSYRLCKILRKTFEVVPDVGFIDVWSMTTVFPNEHDIHPEYHLVTGHVNNFLSYVC</sequence>
<reference evidence="2" key="3">
    <citation type="submission" date="2025-09" db="UniProtKB">
        <authorList>
            <consortium name="Ensembl"/>
        </authorList>
    </citation>
    <scope>IDENTIFICATION</scope>
</reference>
<dbReference type="Gene3D" id="2.60.40.10">
    <property type="entry name" value="Immunoglobulins"/>
    <property type="match status" value="1"/>
</dbReference>
<dbReference type="OMA" id="TEWYSYR"/>
<dbReference type="InterPro" id="IPR026845">
    <property type="entry name" value="NXPH/NXPE"/>
</dbReference>
<keyword evidence="3" id="KW-1185">Reference proteome</keyword>
<protein>
    <recommendedName>
        <fullName evidence="1">NXPE C-terminal domain-containing protein</fullName>
    </recommendedName>
</protein>
<dbReference type="eggNOG" id="ENOG502QUD6">
    <property type="taxonomic scope" value="Eukaryota"/>
</dbReference>
<proteinExistence type="predicted"/>
<dbReference type="InterPro" id="IPR013783">
    <property type="entry name" value="Ig-like_fold"/>
</dbReference>
<dbReference type="PANTHER" id="PTHR16165">
    <property type="entry name" value="NXPE FAMILY MEMBER"/>
    <property type="match status" value="1"/>
</dbReference>
<dbReference type="Pfam" id="PF24536">
    <property type="entry name" value="NXPE4_C"/>
    <property type="match status" value="1"/>
</dbReference>
<evidence type="ECO:0000313" key="2">
    <source>
        <dbReference type="Ensembl" id="ENSCSAVP00000005730.1"/>
    </source>
</evidence>
<dbReference type="PANTHER" id="PTHR16165:SF5">
    <property type="entry name" value="NXPE FAMILY MEMBER 3"/>
    <property type="match status" value="1"/>
</dbReference>
<dbReference type="InterPro" id="IPR057106">
    <property type="entry name" value="NXPE4_C"/>
</dbReference>
<evidence type="ECO:0000313" key="3">
    <source>
        <dbReference type="Proteomes" id="UP000007875"/>
    </source>
</evidence>
<dbReference type="Ensembl" id="ENSCSAVT00000005805.1">
    <property type="protein sequence ID" value="ENSCSAVP00000005730.1"/>
    <property type="gene ID" value="ENSCSAVG00000003413.1"/>
</dbReference>
<dbReference type="HOGENOM" id="CLU_031119_2_0_1"/>
<dbReference type="Proteomes" id="UP000007875">
    <property type="component" value="Unassembled WGS sequence"/>
</dbReference>
<accession>H2YK78</accession>
<reference evidence="3" key="1">
    <citation type="submission" date="2003-08" db="EMBL/GenBank/DDBJ databases">
        <authorList>
            <person name="Birren B."/>
            <person name="Nusbaum C."/>
            <person name="Abebe A."/>
            <person name="Abouelleil A."/>
            <person name="Adekoya E."/>
            <person name="Ait-zahra M."/>
            <person name="Allen N."/>
            <person name="Allen T."/>
            <person name="An P."/>
            <person name="Anderson M."/>
            <person name="Anderson S."/>
            <person name="Arachchi H."/>
            <person name="Armbruster J."/>
            <person name="Bachantsang P."/>
            <person name="Baldwin J."/>
            <person name="Barry A."/>
            <person name="Bayul T."/>
            <person name="Blitshsteyn B."/>
            <person name="Bloom T."/>
            <person name="Blye J."/>
            <person name="Boguslavskiy L."/>
            <person name="Borowsky M."/>
            <person name="Boukhgalter B."/>
            <person name="Brunache A."/>
            <person name="Butler J."/>
            <person name="Calixte N."/>
            <person name="Calvo S."/>
            <person name="Camarata J."/>
            <person name="Campo K."/>
            <person name="Chang J."/>
            <person name="Cheshatsang Y."/>
            <person name="Citroen M."/>
            <person name="Collymore A."/>
            <person name="Considine T."/>
            <person name="Cook A."/>
            <person name="Cooke P."/>
            <person name="Corum B."/>
            <person name="Cuomo C."/>
            <person name="David R."/>
            <person name="Dawoe T."/>
            <person name="Degray S."/>
            <person name="Dodge S."/>
            <person name="Dooley K."/>
            <person name="Dorje P."/>
            <person name="Dorjee K."/>
            <person name="Dorris L."/>
            <person name="Duffey N."/>
            <person name="Dupes A."/>
            <person name="Elkins T."/>
            <person name="Engels R."/>
            <person name="Erickson J."/>
            <person name="Farina A."/>
            <person name="Faro S."/>
            <person name="Ferreira P."/>
            <person name="Fischer H."/>
            <person name="Fitzgerald M."/>
            <person name="Foley K."/>
            <person name="Gage D."/>
            <person name="Galagan J."/>
            <person name="Gearin G."/>
            <person name="Gnerre S."/>
            <person name="Gnirke A."/>
            <person name="Goyette A."/>
            <person name="Graham J."/>
            <person name="Grandbois E."/>
            <person name="Gyaltsen K."/>
            <person name="Hafez N."/>
            <person name="Hagopian D."/>
            <person name="Hagos B."/>
            <person name="Hall J."/>
            <person name="Hatcher B."/>
            <person name="Heller A."/>
            <person name="Higgins H."/>
            <person name="Honan T."/>
            <person name="Horn A."/>
            <person name="Houde N."/>
            <person name="Hughes L."/>
            <person name="Hulme W."/>
            <person name="Husby E."/>
            <person name="Iliev I."/>
            <person name="Jaffe D."/>
            <person name="Jones C."/>
            <person name="Kamal M."/>
            <person name="Kamat A."/>
            <person name="Kamvysselis M."/>
            <person name="Karlsson E."/>
            <person name="Kells C."/>
            <person name="Kieu A."/>
            <person name="Kisner P."/>
            <person name="Kodira C."/>
            <person name="Kulbokas E."/>
            <person name="Labutti K."/>
            <person name="Lama D."/>
            <person name="Landers T."/>
            <person name="Leger J."/>
            <person name="Levine S."/>
            <person name="Lewis D."/>
            <person name="Lewis T."/>
            <person name="Lindblad-toh K."/>
            <person name="Liu X."/>
            <person name="Lokyitsang T."/>
            <person name="Lokyitsang Y."/>
            <person name="Lucien O."/>
            <person name="Lui A."/>
            <person name="Ma L.J."/>
            <person name="Mabbitt R."/>
            <person name="Macdonald J."/>
            <person name="Maclean C."/>
            <person name="Major J."/>
            <person name="Manning J."/>
            <person name="Marabella R."/>
            <person name="Maru K."/>
            <person name="Matthews C."/>
            <person name="Mauceli E."/>
            <person name="Mccarthy M."/>
            <person name="Mcdonough S."/>
            <person name="Mcghee T."/>
            <person name="Meldrim J."/>
            <person name="Meneus L."/>
            <person name="Mesirov J."/>
            <person name="Mihalev A."/>
            <person name="Mihova T."/>
            <person name="Mikkelsen T."/>
            <person name="Mlenga V."/>
            <person name="Moru K."/>
            <person name="Mozes J."/>
            <person name="Mulrain L."/>
            <person name="Munson G."/>
            <person name="Naylor J."/>
            <person name="Newes C."/>
            <person name="Nguyen C."/>
            <person name="Nguyen N."/>
            <person name="Nguyen T."/>
            <person name="Nicol R."/>
            <person name="Nielsen C."/>
            <person name="Nizzari M."/>
            <person name="Norbu C."/>
            <person name="Norbu N."/>
            <person name="O'donnell P."/>
            <person name="Okoawo O."/>
            <person name="O'leary S."/>
            <person name="Omotosho B."/>
            <person name="O'neill K."/>
            <person name="Osman S."/>
            <person name="Parker S."/>
            <person name="Perrin D."/>
            <person name="Phunkhang P."/>
            <person name="Piqani B."/>
            <person name="Purcell S."/>
            <person name="Rachupka T."/>
            <person name="Ramasamy U."/>
            <person name="Rameau R."/>
            <person name="Ray V."/>
            <person name="Raymond C."/>
            <person name="Retta R."/>
            <person name="Richardson S."/>
            <person name="Rise C."/>
            <person name="Rodriguez J."/>
            <person name="Rogers J."/>
            <person name="Rogov P."/>
            <person name="Rutman M."/>
            <person name="Schupbach R."/>
            <person name="Seaman C."/>
            <person name="Settipalli S."/>
            <person name="Sharpe T."/>
            <person name="Sheridan J."/>
            <person name="Sherpa N."/>
            <person name="Shi J."/>
            <person name="Smirnov S."/>
            <person name="Smith C."/>
            <person name="Sougnez C."/>
            <person name="Spencer B."/>
            <person name="Stalker J."/>
            <person name="Stange-thomann N."/>
            <person name="Stavropoulos S."/>
            <person name="Stetson K."/>
            <person name="Stone C."/>
            <person name="Stone S."/>
            <person name="Stubbs M."/>
            <person name="Talamas J."/>
            <person name="Tchuinga P."/>
            <person name="Tenzing P."/>
            <person name="Tesfaye S."/>
            <person name="Theodore J."/>
            <person name="Thoulutsang Y."/>
            <person name="Topham K."/>
            <person name="Towey S."/>
            <person name="Tsamla T."/>
            <person name="Tsomo N."/>
            <person name="Vallee D."/>
            <person name="Vassiliev H."/>
            <person name="Venkataraman V."/>
            <person name="Vinson J."/>
            <person name="Vo A."/>
            <person name="Wade C."/>
            <person name="Wang S."/>
            <person name="Wangchuk T."/>
            <person name="Wangdi T."/>
            <person name="Whittaker C."/>
            <person name="Wilkinson J."/>
            <person name="Wu Y."/>
            <person name="Wyman D."/>
            <person name="Yadav S."/>
            <person name="Yang S."/>
            <person name="Yang X."/>
            <person name="Yeager S."/>
            <person name="Yee E."/>
            <person name="Young G."/>
            <person name="Zainoun J."/>
            <person name="Zembeck L."/>
            <person name="Zimmer A."/>
            <person name="Zody M."/>
            <person name="Lander E."/>
        </authorList>
    </citation>
    <scope>NUCLEOTIDE SEQUENCE [LARGE SCALE GENOMIC DNA]</scope>
</reference>
<feature type="domain" description="NXPE C-terminal" evidence="1">
    <location>
        <begin position="229"/>
        <end position="456"/>
    </location>
</feature>
<reference evidence="2" key="2">
    <citation type="submission" date="2025-08" db="UniProtKB">
        <authorList>
            <consortium name="Ensembl"/>
        </authorList>
    </citation>
    <scope>IDENTIFICATION</scope>
</reference>
<evidence type="ECO:0000259" key="1">
    <source>
        <dbReference type="Pfam" id="PF24536"/>
    </source>
</evidence>
<dbReference type="Pfam" id="PF06312">
    <property type="entry name" value="Neurexophilin"/>
    <property type="match status" value="1"/>
</dbReference>
<organism evidence="2 3">
    <name type="scientific">Ciona savignyi</name>
    <name type="common">Pacific transparent sea squirt</name>
    <dbReference type="NCBI Taxonomy" id="51511"/>
    <lineage>
        <taxon>Eukaryota</taxon>
        <taxon>Metazoa</taxon>
        <taxon>Chordata</taxon>
        <taxon>Tunicata</taxon>
        <taxon>Ascidiacea</taxon>
        <taxon>Phlebobranchia</taxon>
        <taxon>Cionidae</taxon>
        <taxon>Ciona</taxon>
    </lineage>
</organism>
<dbReference type="AlphaFoldDB" id="H2YK78"/>
<dbReference type="GeneTree" id="ENSGT00950000182866"/>